<proteinExistence type="predicted"/>
<gene>
    <name evidence="1" type="ORF">HHI36_011858</name>
</gene>
<accession>A0ABD2NDC0</accession>
<sequence length="154" mass="18624">MNNWMREMTGVEDVVRRSANLKWKWARHPEKWSGKIIRWRRPWDRKRAKGQPQMRRSDDLKRTAGLNWYQVAESRELWRSKREAYTQRVGSGHFQKYVGRGWYQYLMRSSMLLSSKFRTPISLYDVRVYTDLASWVPLLISYEVSEITSSVTMR</sequence>
<dbReference type="EMBL" id="JABFTP020000103">
    <property type="protein sequence ID" value="KAL3276477.1"/>
    <property type="molecule type" value="Genomic_DNA"/>
</dbReference>
<protein>
    <submittedName>
        <fullName evidence="1">Uncharacterized protein</fullName>
    </submittedName>
</protein>
<evidence type="ECO:0000313" key="1">
    <source>
        <dbReference type="EMBL" id="KAL3276477.1"/>
    </source>
</evidence>
<dbReference type="AlphaFoldDB" id="A0ABD2NDC0"/>
<name>A0ABD2NDC0_9CUCU</name>
<reference evidence="1 2" key="1">
    <citation type="journal article" date="2021" name="BMC Biol.">
        <title>Horizontally acquired antibacterial genes associated with adaptive radiation of ladybird beetles.</title>
        <authorList>
            <person name="Li H.S."/>
            <person name="Tang X.F."/>
            <person name="Huang Y.H."/>
            <person name="Xu Z.Y."/>
            <person name="Chen M.L."/>
            <person name="Du X.Y."/>
            <person name="Qiu B.Y."/>
            <person name="Chen P.T."/>
            <person name="Zhang W."/>
            <person name="Slipinski A."/>
            <person name="Escalona H.E."/>
            <person name="Waterhouse R.M."/>
            <person name="Zwick A."/>
            <person name="Pang H."/>
        </authorList>
    </citation>
    <scope>NUCLEOTIDE SEQUENCE [LARGE SCALE GENOMIC DNA]</scope>
    <source>
        <strain evidence="1">SYSU2018</strain>
    </source>
</reference>
<dbReference type="Proteomes" id="UP001516400">
    <property type="component" value="Unassembled WGS sequence"/>
</dbReference>
<keyword evidence="2" id="KW-1185">Reference proteome</keyword>
<evidence type="ECO:0000313" key="2">
    <source>
        <dbReference type="Proteomes" id="UP001516400"/>
    </source>
</evidence>
<comment type="caution">
    <text evidence="1">The sequence shown here is derived from an EMBL/GenBank/DDBJ whole genome shotgun (WGS) entry which is preliminary data.</text>
</comment>
<organism evidence="1 2">
    <name type="scientific">Cryptolaemus montrouzieri</name>
    <dbReference type="NCBI Taxonomy" id="559131"/>
    <lineage>
        <taxon>Eukaryota</taxon>
        <taxon>Metazoa</taxon>
        <taxon>Ecdysozoa</taxon>
        <taxon>Arthropoda</taxon>
        <taxon>Hexapoda</taxon>
        <taxon>Insecta</taxon>
        <taxon>Pterygota</taxon>
        <taxon>Neoptera</taxon>
        <taxon>Endopterygota</taxon>
        <taxon>Coleoptera</taxon>
        <taxon>Polyphaga</taxon>
        <taxon>Cucujiformia</taxon>
        <taxon>Coccinelloidea</taxon>
        <taxon>Coccinellidae</taxon>
        <taxon>Scymninae</taxon>
        <taxon>Scymnini</taxon>
        <taxon>Cryptolaemus</taxon>
    </lineage>
</organism>